<comment type="caution">
    <text evidence="1">The sequence shown here is derived from an EMBL/GenBank/DDBJ whole genome shotgun (WGS) entry which is preliminary data.</text>
</comment>
<dbReference type="Proteomes" id="UP000236630">
    <property type="component" value="Unassembled WGS sequence"/>
</dbReference>
<evidence type="ECO:0000313" key="1">
    <source>
        <dbReference type="EMBL" id="GAY67586.1"/>
    </source>
</evidence>
<gene>
    <name evidence="1" type="ORF">CUMW_257720</name>
</gene>
<sequence length="64" mass="7433">MGFRREPIGRPSNGFNTLEHTCFHLLCCCSWQTDQWNLVSFPVSCSAEEGPTMRTITLRTQKRR</sequence>
<protein>
    <submittedName>
        <fullName evidence="1">Uncharacterized protein</fullName>
    </submittedName>
</protein>
<proteinExistence type="predicted"/>
<organism evidence="1 2">
    <name type="scientific">Citrus unshiu</name>
    <name type="common">Satsuma mandarin</name>
    <name type="synonym">Citrus nobilis var. unshiu</name>
    <dbReference type="NCBI Taxonomy" id="55188"/>
    <lineage>
        <taxon>Eukaryota</taxon>
        <taxon>Viridiplantae</taxon>
        <taxon>Streptophyta</taxon>
        <taxon>Embryophyta</taxon>
        <taxon>Tracheophyta</taxon>
        <taxon>Spermatophyta</taxon>
        <taxon>Magnoliopsida</taxon>
        <taxon>eudicotyledons</taxon>
        <taxon>Gunneridae</taxon>
        <taxon>Pentapetalae</taxon>
        <taxon>rosids</taxon>
        <taxon>malvids</taxon>
        <taxon>Sapindales</taxon>
        <taxon>Rutaceae</taxon>
        <taxon>Aurantioideae</taxon>
        <taxon>Citrus</taxon>
    </lineage>
</organism>
<accession>A0A2H5QSJ4</accession>
<evidence type="ECO:0000313" key="2">
    <source>
        <dbReference type="Proteomes" id="UP000236630"/>
    </source>
</evidence>
<dbReference type="EMBL" id="BDQV01000730">
    <property type="protein sequence ID" value="GAY67586.1"/>
    <property type="molecule type" value="Genomic_DNA"/>
</dbReference>
<reference evidence="1 2" key="1">
    <citation type="journal article" date="2017" name="Front. Genet.">
        <title>Draft sequencing of the heterozygous diploid genome of Satsuma (Citrus unshiu Marc.) using a hybrid assembly approach.</title>
        <authorList>
            <person name="Shimizu T."/>
            <person name="Tanizawa Y."/>
            <person name="Mochizuki T."/>
            <person name="Nagasaki H."/>
            <person name="Yoshioka T."/>
            <person name="Toyoda A."/>
            <person name="Fujiyama A."/>
            <person name="Kaminuma E."/>
            <person name="Nakamura Y."/>
        </authorList>
    </citation>
    <scope>NUCLEOTIDE SEQUENCE [LARGE SCALE GENOMIC DNA]</scope>
    <source>
        <strain evidence="2">cv. Miyagawa wase</strain>
    </source>
</reference>
<name>A0A2H5QSJ4_CITUN</name>
<dbReference type="AlphaFoldDB" id="A0A2H5QSJ4"/>
<keyword evidence="2" id="KW-1185">Reference proteome</keyword>